<dbReference type="OrthoDB" id="1045822at2759"/>
<dbReference type="AlphaFoldDB" id="A0A819D8L5"/>
<name>A0A819D8L5_9BILA</name>
<evidence type="ECO:0000313" key="4">
    <source>
        <dbReference type="Proteomes" id="UP000663881"/>
    </source>
</evidence>
<dbReference type="Pfam" id="PF04749">
    <property type="entry name" value="PLAC8"/>
    <property type="match status" value="1"/>
</dbReference>
<evidence type="ECO:0000256" key="1">
    <source>
        <dbReference type="ARBA" id="ARBA00009024"/>
    </source>
</evidence>
<gene>
    <name evidence="3" type="ORF">OKA104_LOCUS19919</name>
    <name evidence="2" type="ORF">VCS650_LOCUS20457</name>
</gene>
<organism evidence="3 4">
    <name type="scientific">Adineta steineri</name>
    <dbReference type="NCBI Taxonomy" id="433720"/>
    <lineage>
        <taxon>Eukaryota</taxon>
        <taxon>Metazoa</taxon>
        <taxon>Spiralia</taxon>
        <taxon>Gnathifera</taxon>
        <taxon>Rotifera</taxon>
        <taxon>Eurotatoria</taxon>
        <taxon>Bdelloidea</taxon>
        <taxon>Adinetida</taxon>
        <taxon>Adinetidae</taxon>
        <taxon>Adineta</taxon>
    </lineage>
</organism>
<dbReference type="EMBL" id="CAJNON010000212">
    <property type="protein sequence ID" value="CAF1107697.1"/>
    <property type="molecule type" value="Genomic_DNA"/>
</dbReference>
<accession>A0A819D8L5</accession>
<dbReference type="Proteomes" id="UP000663891">
    <property type="component" value="Unassembled WGS sequence"/>
</dbReference>
<dbReference type="Proteomes" id="UP000663881">
    <property type="component" value="Unassembled WGS sequence"/>
</dbReference>
<evidence type="ECO:0000313" key="2">
    <source>
        <dbReference type="EMBL" id="CAF1107697.1"/>
    </source>
</evidence>
<comment type="caution">
    <text evidence="3">The sequence shown here is derived from an EMBL/GenBank/DDBJ whole genome shotgun (WGS) entry which is preliminary data.</text>
</comment>
<evidence type="ECO:0000313" key="3">
    <source>
        <dbReference type="EMBL" id="CAF3824895.1"/>
    </source>
</evidence>
<dbReference type="EMBL" id="CAJOAY010001304">
    <property type="protein sequence ID" value="CAF3824895.1"/>
    <property type="molecule type" value="Genomic_DNA"/>
</dbReference>
<sequence>MTKSQSQTNNVQPRDLSYLFAFPYNWRRSLFNSFKECPRSAFAYFCTPCYTAKLIDRTGERFCIGICNPFALMALRTKVRTAFRIRGNLPQDCLLSCCCGGCVATQIDDELNFHEIPDQIETRNIIVRSYT</sequence>
<comment type="similarity">
    <text evidence="1">Belongs to the cornifelin family.</text>
</comment>
<dbReference type="InterPro" id="IPR006461">
    <property type="entry name" value="PLAC_motif_containing"/>
</dbReference>
<protein>
    <submittedName>
        <fullName evidence="3">Uncharacterized protein</fullName>
    </submittedName>
</protein>
<reference evidence="3" key="1">
    <citation type="submission" date="2021-02" db="EMBL/GenBank/DDBJ databases">
        <authorList>
            <person name="Nowell W R."/>
        </authorList>
    </citation>
    <scope>NUCLEOTIDE SEQUENCE</scope>
</reference>
<proteinExistence type="inferred from homology"/>